<dbReference type="AlphaFoldDB" id="A0A2S0HWT5"/>
<dbReference type="Pfam" id="PF26622">
    <property type="entry name" value="DUF8199"/>
    <property type="match status" value="1"/>
</dbReference>
<name>A0A2S0HWT5_9FLAO</name>
<dbReference type="InterPro" id="IPR058060">
    <property type="entry name" value="HYC_CC_PP"/>
</dbReference>
<feature type="chain" id="PRO_5015608964" description="Secreted protein" evidence="1">
    <location>
        <begin position="24"/>
        <end position="135"/>
    </location>
</feature>
<keyword evidence="3" id="KW-1185">Reference proteome</keyword>
<evidence type="ECO:0008006" key="4">
    <source>
        <dbReference type="Google" id="ProtNLM"/>
    </source>
</evidence>
<evidence type="ECO:0000313" key="3">
    <source>
        <dbReference type="Proteomes" id="UP000238442"/>
    </source>
</evidence>
<dbReference type="InterPro" id="IPR058512">
    <property type="entry name" value="DUF8199"/>
</dbReference>
<protein>
    <recommendedName>
        <fullName evidence="4">Secreted protein</fullName>
    </recommendedName>
</protein>
<proteinExistence type="predicted"/>
<dbReference type="NCBIfam" id="NF047658">
    <property type="entry name" value="HYC_CC_PP"/>
    <property type="match status" value="1"/>
</dbReference>
<sequence>MQKMISILLSLLMLASSSGIAYAKHYCGDYEMLSEITLGEKDLSCGMVMEIPACDQEEENEHNCCDNQYTKVDTDDTFNKSSFEVNLNQDFVLAFVSVFVLRSVDNFPSENHFFIDYIPPPLDRDFQVLYESFLI</sequence>
<accession>A0A2S0HWT5</accession>
<dbReference type="EMBL" id="CP027062">
    <property type="protein sequence ID" value="AVI51090.1"/>
    <property type="molecule type" value="Genomic_DNA"/>
</dbReference>
<feature type="signal peptide" evidence="1">
    <location>
        <begin position="1"/>
        <end position="23"/>
    </location>
</feature>
<dbReference type="Proteomes" id="UP000238442">
    <property type="component" value="Chromosome"/>
</dbReference>
<gene>
    <name evidence="2" type="ORF">C5O00_07840</name>
</gene>
<dbReference type="KEGG" id="aue:C5O00_07840"/>
<reference evidence="2 3" key="1">
    <citation type="submission" date="2018-02" db="EMBL/GenBank/DDBJ databases">
        <title>Genomic analysis of the strain RR4-38 isolated from a seawater recirculating aquaculture system.</title>
        <authorList>
            <person name="Kim Y.-S."/>
            <person name="Jang Y.H."/>
            <person name="Kim K.-H."/>
        </authorList>
    </citation>
    <scope>NUCLEOTIDE SEQUENCE [LARGE SCALE GENOMIC DNA]</scope>
    <source>
        <strain evidence="2 3">RR4-38</strain>
    </source>
</reference>
<organism evidence="2 3">
    <name type="scientific">Pukyongia salina</name>
    <dbReference type="NCBI Taxonomy" id="2094025"/>
    <lineage>
        <taxon>Bacteria</taxon>
        <taxon>Pseudomonadati</taxon>
        <taxon>Bacteroidota</taxon>
        <taxon>Flavobacteriia</taxon>
        <taxon>Flavobacteriales</taxon>
        <taxon>Flavobacteriaceae</taxon>
        <taxon>Pukyongia</taxon>
    </lineage>
</organism>
<evidence type="ECO:0000313" key="2">
    <source>
        <dbReference type="EMBL" id="AVI51090.1"/>
    </source>
</evidence>
<keyword evidence="1" id="KW-0732">Signal</keyword>
<evidence type="ECO:0000256" key="1">
    <source>
        <dbReference type="SAM" id="SignalP"/>
    </source>
</evidence>